<dbReference type="AlphaFoldDB" id="A0AAV5GBC5"/>
<dbReference type="EMBL" id="BQKY01000005">
    <property type="protein sequence ID" value="GJN89840.1"/>
    <property type="molecule type" value="Genomic_DNA"/>
</dbReference>
<evidence type="ECO:0000256" key="4">
    <source>
        <dbReference type="ARBA" id="ARBA00022692"/>
    </source>
</evidence>
<dbReference type="InterPro" id="IPR023271">
    <property type="entry name" value="Aquaporin-like"/>
</dbReference>
<feature type="transmembrane region" description="Helical" evidence="9">
    <location>
        <begin position="125"/>
        <end position="143"/>
    </location>
</feature>
<dbReference type="Pfam" id="PF00230">
    <property type="entry name" value="MIP"/>
    <property type="match status" value="2"/>
</dbReference>
<feature type="compositionally biased region" description="Low complexity" evidence="8">
    <location>
        <begin position="394"/>
        <end position="407"/>
    </location>
</feature>
<feature type="region of interest" description="Disordered" evidence="8">
    <location>
        <begin position="394"/>
        <end position="417"/>
    </location>
</feature>
<evidence type="ECO:0000256" key="9">
    <source>
        <dbReference type="SAM" id="Phobius"/>
    </source>
</evidence>
<evidence type="ECO:0000256" key="1">
    <source>
        <dbReference type="ARBA" id="ARBA00004141"/>
    </source>
</evidence>
<dbReference type="GO" id="GO:0015250">
    <property type="term" value="F:water channel activity"/>
    <property type="evidence" value="ECO:0007669"/>
    <property type="project" value="TreeGrafter"/>
</dbReference>
<keyword evidence="11" id="KW-1185">Reference proteome</keyword>
<evidence type="ECO:0008006" key="12">
    <source>
        <dbReference type="Google" id="ProtNLM"/>
    </source>
</evidence>
<feature type="region of interest" description="Disordered" evidence="8">
    <location>
        <begin position="825"/>
        <end position="847"/>
    </location>
</feature>
<feature type="compositionally biased region" description="Polar residues" evidence="8">
    <location>
        <begin position="303"/>
        <end position="331"/>
    </location>
</feature>
<evidence type="ECO:0000256" key="6">
    <source>
        <dbReference type="ARBA" id="ARBA00022989"/>
    </source>
</evidence>
<keyword evidence="6 9" id="KW-1133">Transmembrane helix</keyword>
<feature type="transmembrane region" description="Helical" evidence="9">
    <location>
        <begin position="438"/>
        <end position="456"/>
    </location>
</feature>
<evidence type="ECO:0000256" key="3">
    <source>
        <dbReference type="ARBA" id="ARBA00022448"/>
    </source>
</evidence>
<evidence type="ECO:0000256" key="5">
    <source>
        <dbReference type="ARBA" id="ARBA00022737"/>
    </source>
</evidence>
<evidence type="ECO:0000256" key="7">
    <source>
        <dbReference type="ARBA" id="ARBA00023136"/>
    </source>
</evidence>
<accession>A0AAV5GBC5</accession>
<evidence type="ECO:0000313" key="10">
    <source>
        <dbReference type="EMBL" id="GJN89840.1"/>
    </source>
</evidence>
<keyword evidence="4 9" id="KW-0812">Transmembrane</keyword>
<dbReference type="InterPro" id="IPR000425">
    <property type="entry name" value="MIP"/>
</dbReference>
<gene>
    <name evidence="10" type="ORF">Rhopal_002829-T1</name>
</gene>
<protein>
    <recommendedName>
        <fullName evidence="12">Aquaporin-like protein</fullName>
    </recommendedName>
</protein>
<feature type="region of interest" description="Disordered" evidence="8">
    <location>
        <begin position="291"/>
        <end position="335"/>
    </location>
</feature>
<feature type="transmembrane region" description="Helical" evidence="9">
    <location>
        <begin position="213"/>
        <end position="235"/>
    </location>
</feature>
<feature type="transmembrane region" description="Helical" evidence="9">
    <location>
        <begin position="520"/>
        <end position="553"/>
    </location>
</feature>
<dbReference type="SUPFAM" id="SSF81338">
    <property type="entry name" value="Aquaporin-like"/>
    <property type="match status" value="2"/>
</dbReference>
<feature type="transmembrane region" description="Helical" evidence="9">
    <location>
        <begin position="255"/>
        <end position="275"/>
    </location>
</feature>
<feature type="region of interest" description="Disordered" evidence="8">
    <location>
        <begin position="704"/>
        <end position="790"/>
    </location>
</feature>
<sequence>MPAPTGLPAPASSAPQPVKGRHRPVHGLNWHVRAPSTGPTRLAIKNHFIAMVGEYVGTTLFLLFALGGTNVANIPTTSVTGATQSGQDGSTASVANTSNLLYIALCFGFSLAVNAWIFFRVSGGLFNPAVSLGMLLVGALTPLRAALLTISQILGGITGAALVQALLPGTLNVRTLLAPGVSVARGLFLEMFLTAMLMLTIFLLAAEKHKATFLAPIGIGLALFIAELFGVYYTGGSLNPARSFGPSVVLHDFSGYHWIYWVGPALGATLAAGFYKFIKFLEYETVLGPEDSENRPAVPPQLSAPSATLLGSTAAGPSSDTPFPTEATTSMGEKPVPVAEQTGTADVQGPGLADLLTTGPSQAVYSLPQPPVSYDSRLDRIEALLEQLVHTRHAGAAVDPAPPGDDANQPGAPSRSRWNWYLRPPAHGSQACMRKNHAIACVGELVGTVLFLFFAFGGTQVANLAATSVTGVTQPGPGGVPVGGGNTSSLFYISLSFGLSLIVTVWTFARISGGLFNPAVTLGLALVGGITPFRAVLLAPVQFLGGIIAAALIDALTPGPLLVSTTLAPGMSPVRGLFLEMFLTTMLLLSILFLAAEKHRSTVFAPVGIGLALAIAELTGVWFTGGSVNPARSLGPYVASASFPRYAWIYFLGPALGAALAAGFYRLLKASPTAQYWEYETVIGPESADIATARYISDLLQQSQRLGPGAPPASSAPQHKDQSAEVQGPGVSDLLTRQPSLDYGSTTSTAVAGAPGLFGSLPPSPTSSGSPEARGGGGGTGGTGQGGMSFDQRFDRLEALVTQLFTANKHGGGGFGSAAGKRVLSEGTLVEDPREASGGGSREAERE</sequence>
<comment type="subcellular location">
    <subcellularLocation>
        <location evidence="1">Membrane</location>
        <topology evidence="1">Multi-pass membrane protein</topology>
    </subcellularLocation>
</comment>
<feature type="transmembrane region" description="Helical" evidence="9">
    <location>
        <begin position="187"/>
        <end position="206"/>
    </location>
</feature>
<keyword evidence="7 9" id="KW-0472">Membrane</keyword>
<feature type="transmembrane region" description="Helical" evidence="9">
    <location>
        <begin position="100"/>
        <end position="119"/>
    </location>
</feature>
<organism evidence="10 11">
    <name type="scientific">Rhodotorula paludigena</name>
    <dbReference type="NCBI Taxonomy" id="86838"/>
    <lineage>
        <taxon>Eukaryota</taxon>
        <taxon>Fungi</taxon>
        <taxon>Dikarya</taxon>
        <taxon>Basidiomycota</taxon>
        <taxon>Pucciniomycotina</taxon>
        <taxon>Microbotryomycetes</taxon>
        <taxon>Sporidiobolales</taxon>
        <taxon>Sporidiobolaceae</taxon>
        <taxon>Rhodotorula</taxon>
    </lineage>
</organism>
<keyword evidence="3" id="KW-0813">Transport</keyword>
<feature type="transmembrane region" description="Helical" evidence="9">
    <location>
        <begin position="573"/>
        <end position="596"/>
    </location>
</feature>
<feature type="transmembrane region" description="Helical" evidence="9">
    <location>
        <begin position="603"/>
        <end position="625"/>
    </location>
</feature>
<keyword evidence="5" id="KW-0677">Repeat</keyword>
<name>A0AAV5GBC5_9BASI</name>
<comment type="caution">
    <text evidence="10">The sequence shown here is derived from an EMBL/GenBank/DDBJ whole genome shotgun (WGS) entry which is preliminary data.</text>
</comment>
<dbReference type="Proteomes" id="UP001342314">
    <property type="component" value="Unassembled WGS sequence"/>
</dbReference>
<feature type="compositionally biased region" description="Gly residues" evidence="8">
    <location>
        <begin position="774"/>
        <end position="787"/>
    </location>
</feature>
<feature type="transmembrane region" description="Helical" evidence="9">
    <location>
        <begin position="645"/>
        <end position="668"/>
    </location>
</feature>
<reference evidence="10 11" key="1">
    <citation type="submission" date="2021-12" db="EMBL/GenBank/DDBJ databases">
        <title>High titer production of polyol ester of fatty acids by Rhodotorula paludigena BS15 towards product separation-free biomass refinery.</title>
        <authorList>
            <person name="Mano J."/>
            <person name="Ono H."/>
            <person name="Tanaka T."/>
            <person name="Naito K."/>
            <person name="Sushida H."/>
            <person name="Ike M."/>
            <person name="Tokuyasu K."/>
            <person name="Kitaoka M."/>
        </authorList>
    </citation>
    <scope>NUCLEOTIDE SEQUENCE [LARGE SCALE GENOMIC DNA]</scope>
    <source>
        <strain evidence="10 11">BS15</strain>
    </source>
</reference>
<feature type="region of interest" description="Disordered" evidence="8">
    <location>
        <begin position="1"/>
        <end position="22"/>
    </location>
</feature>
<evidence type="ECO:0000256" key="8">
    <source>
        <dbReference type="SAM" id="MobiDB-lite"/>
    </source>
</evidence>
<dbReference type="InterPro" id="IPR034294">
    <property type="entry name" value="Aquaporin_transptr"/>
</dbReference>
<dbReference type="PANTHER" id="PTHR19139:SF199">
    <property type="entry name" value="MIP17260P"/>
    <property type="match status" value="1"/>
</dbReference>
<dbReference type="FunFam" id="1.20.1080.10:FF:000014">
    <property type="entry name" value="Aquaporin 1"/>
    <property type="match status" value="1"/>
</dbReference>
<feature type="transmembrane region" description="Helical" evidence="9">
    <location>
        <begin position="150"/>
        <end position="167"/>
    </location>
</feature>
<dbReference type="GO" id="GO:0005886">
    <property type="term" value="C:plasma membrane"/>
    <property type="evidence" value="ECO:0007669"/>
    <property type="project" value="TreeGrafter"/>
</dbReference>
<comment type="similarity">
    <text evidence="2">Belongs to the MIP/aquaporin (TC 1.A.8) family.</text>
</comment>
<dbReference type="Gene3D" id="1.20.1080.10">
    <property type="entry name" value="Glycerol uptake facilitator protein"/>
    <property type="match status" value="2"/>
</dbReference>
<dbReference type="PANTHER" id="PTHR19139">
    <property type="entry name" value="AQUAPORIN TRANSPORTER"/>
    <property type="match status" value="1"/>
</dbReference>
<proteinExistence type="inferred from homology"/>
<feature type="compositionally biased region" description="Polar residues" evidence="8">
    <location>
        <begin position="735"/>
        <end position="750"/>
    </location>
</feature>
<evidence type="ECO:0000313" key="11">
    <source>
        <dbReference type="Proteomes" id="UP001342314"/>
    </source>
</evidence>
<feature type="compositionally biased region" description="Low complexity" evidence="8">
    <location>
        <begin position="752"/>
        <end position="771"/>
    </location>
</feature>
<dbReference type="PRINTS" id="PR00783">
    <property type="entry name" value="MINTRINSICP"/>
</dbReference>
<evidence type="ECO:0000256" key="2">
    <source>
        <dbReference type="ARBA" id="ARBA00006175"/>
    </source>
</evidence>